<accession>A0ABX3LEA3</accession>
<evidence type="ECO:0000313" key="3">
    <source>
        <dbReference type="Proteomes" id="UP000190306"/>
    </source>
</evidence>
<reference evidence="2 3" key="1">
    <citation type="submission" date="2015-07" db="EMBL/GenBank/DDBJ databases">
        <title>Draft Genome Sequence of Streptomyces antibioticus, IMRU 3720 reveals insights in the evolution of actinomycin biosynthetic gene clusters in Streptomyces.</title>
        <authorList>
            <person name="Crnovcic I."/>
            <person name="Ruckert C."/>
            <person name="Kalinowksi J."/>
            <person name="Keller U."/>
        </authorList>
    </citation>
    <scope>NUCLEOTIDE SEQUENCE [LARGE SCALE GENOMIC DNA]</scope>
    <source>
        <strain evidence="2 3">DSM 41481</strain>
    </source>
</reference>
<name>A0ABX3LEA3_STRAT</name>
<dbReference type="GeneID" id="93961329"/>
<evidence type="ECO:0000256" key="1">
    <source>
        <dbReference type="SAM" id="Coils"/>
    </source>
</evidence>
<keyword evidence="3" id="KW-1185">Reference proteome</keyword>
<sequence>MPSRPTSGPVGRTAAALLRRLRPRGAQEQQAAVPRPRLALDLDDCRQERERWQRHADSYERELSLVARERAHLLAWLAALHPASAVITPAPDGGTDGTHLLRLVAGERQLSWRLPPADLPLFAHVPYVEPTGTPSPGDGRRSPDQAAHIRRHTRLLALEGSLFTAPVERRPPPVRPGDR</sequence>
<dbReference type="EMBL" id="LHQL01000013">
    <property type="protein sequence ID" value="OOQ48825.1"/>
    <property type="molecule type" value="Genomic_DNA"/>
</dbReference>
<keyword evidence="1" id="KW-0175">Coiled coil</keyword>
<dbReference type="RefSeq" id="WP_051781056.1">
    <property type="nucleotide sequence ID" value="NZ_CM007717.1"/>
</dbReference>
<gene>
    <name evidence="2" type="ORF">AFM16_27895</name>
</gene>
<protein>
    <submittedName>
        <fullName evidence="2">Uncharacterized protein</fullName>
    </submittedName>
</protein>
<feature type="coiled-coil region" evidence="1">
    <location>
        <begin position="42"/>
        <end position="69"/>
    </location>
</feature>
<organism evidence="2 3">
    <name type="scientific">Streptomyces antibioticus</name>
    <dbReference type="NCBI Taxonomy" id="1890"/>
    <lineage>
        <taxon>Bacteria</taxon>
        <taxon>Bacillati</taxon>
        <taxon>Actinomycetota</taxon>
        <taxon>Actinomycetes</taxon>
        <taxon>Kitasatosporales</taxon>
        <taxon>Streptomycetaceae</taxon>
        <taxon>Streptomyces</taxon>
    </lineage>
</organism>
<comment type="caution">
    <text evidence="2">The sequence shown here is derived from an EMBL/GenBank/DDBJ whole genome shotgun (WGS) entry which is preliminary data.</text>
</comment>
<dbReference type="Proteomes" id="UP000190306">
    <property type="component" value="Chromosome"/>
</dbReference>
<proteinExistence type="predicted"/>
<evidence type="ECO:0000313" key="2">
    <source>
        <dbReference type="EMBL" id="OOQ48825.1"/>
    </source>
</evidence>